<gene>
    <name evidence="3" type="ORF">SAMN05192563_1005149</name>
</gene>
<dbReference type="InterPro" id="IPR036249">
    <property type="entry name" value="Thioredoxin-like_sf"/>
</dbReference>
<proteinExistence type="predicted"/>
<dbReference type="InterPro" id="IPR004045">
    <property type="entry name" value="Glutathione_S-Trfase_N"/>
</dbReference>
<dbReference type="Pfam" id="PF00043">
    <property type="entry name" value="GST_C"/>
    <property type="match status" value="1"/>
</dbReference>
<dbReference type="CDD" id="cd03048">
    <property type="entry name" value="GST_N_Ure2p_like"/>
    <property type="match status" value="1"/>
</dbReference>
<sequence length="231" mass="25278">MERKRTPGLVDLASPDATQQQSMLEVHAFATPNSIKVPIALEEMGLDYRLVPVNLRQGEQKTDAFKAMNPNAKVPVLIDRSVPGDGDVILSESAAILVYLAEKTGQLLPKDGPQRGKVFEQLFFHASGLSPAFLQSFQVAIQASPQPEAKARALAEVDRTLGVLNQILERHPYAAGVEYSIADIAHFGWVWRHQAIGAALDKFPFVARWYEEISTRPAVVAAIAKTVALAR</sequence>
<dbReference type="EMBL" id="FPBH01000005">
    <property type="protein sequence ID" value="SFT90962.1"/>
    <property type="molecule type" value="Genomic_DNA"/>
</dbReference>
<dbReference type="Proteomes" id="UP000198844">
    <property type="component" value="Unassembled WGS sequence"/>
</dbReference>
<dbReference type="Gene3D" id="1.20.1050.10">
    <property type="match status" value="1"/>
</dbReference>
<reference evidence="3 4" key="1">
    <citation type="submission" date="2016-10" db="EMBL/GenBank/DDBJ databases">
        <authorList>
            <person name="de Groot N.N."/>
        </authorList>
    </citation>
    <scope>NUCLEOTIDE SEQUENCE [LARGE SCALE GENOMIC DNA]</scope>
    <source>
        <strain evidence="3 4">LMG 27731</strain>
    </source>
</reference>
<dbReference type="RefSeq" id="WP_244179338.1">
    <property type="nucleotide sequence ID" value="NZ_FPBH01000005.1"/>
</dbReference>
<dbReference type="SFLD" id="SFLDG00358">
    <property type="entry name" value="Main_(cytGST)"/>
    <property type="match status" value="1"/>
</dbReference>
<feature type="domain" description="GST N-terminal" evidence="1">
    <location>
        <begin position="21"/>
        <end position="108"/>
    </location>
</feature>
<dbReference type="Gene3D" id="3.40.30.10">
    <property type="entry name" value="Glutaredoxin"/>
    <property type="match status" value="1"/>
</dbReference>
<dbReference type="InterPro" id="IPR010987">
    <property type="entry name" value="Glutathione-S-Trfase_C-like"/>
</dbReference>
<dbReference type="InterPro" id="IPR040079">
    <property type="entry name" value="Glutathione_S-Trfase"/>
</dbReference>
<evidence type="ECO:0000313" key="4">
    <source>
        <dbReference type="Proteomes" id="UP000198844"/>
    </source>
</evidence>
<accession>A0A1I7BUX4</accession>
<name>A0A1I7BUX4_9BURK</name>
<dbReference type="PROSITE" id="PS50404">
    <property type="entry name" value="GST_NTER"/>
    <property type="match status" value="1"/>
</dbReference>
<dbReference type="AlphaFoldDB" id="A0A1I7BUX4"/>
<dbReference type="InterPro" id="IPR036282">
    <property type="entry name" value="Glutathione-S-Trfase_C_sf"/>
</dbReference>
<organism evidence="3 4">
    <name type="scientific">Paraburkholderia aspalathi</name>
    <dbReference type="NCBI Taxonomy" id="1324617"/>
    <lineage>
        <taxon>Bacteria</taxon>
        <taxon>Pseudomonadati</taxon>
        <taxon>Pseudomonadota</taxon>
        <taxon>Betaproteobacteria</taxon>
        <taxon>Burkholderiales</taxon>
        <taxon>Burkholderiaceae</taxon>
        <taxon>Paraburkholderia</taxon>
    </lineage>
</organism>
<evidence type="ECO:0000313" key="3">
    <source>
        <dbReference type="EMBL" id="SFT90962.1"/>
    </source>
</evidence>
<dbReference type="PANTHER" id="PTHR44051:SF19">
    <property type="entry name" value="DISULFIDE-BOND OXIDOREDUCTASE YFCG"/>
    <property type="match status" value="1"/>
</dbReference>
<feature type="domain" description="GST C-terminal" evidence="2">
    <location>
        <begin position="111"/>
        <end position="231"/>
    </location>
</feature>
<protein>
    <submittedName>
        <fullName evidence="3">GST-like protein</fullName>
    </submittedName>
</protein>
<dbReference type="SUPFAM" id="SSF47616">
    <property type="entry name" value="GST C-terminal domain-like"/>
    <property type="match status" value="1"/>
</dbReference>
<evidence type="ECO:0000259" key="2">
    <source>
        <dbReference type="PROSITE" id="PS50405"/>
    </source>
</evidence>
<dbReference type="SUPFAM" id="SSF52833">
    <property type="entry name" value="Thioredoxin-like"/>
    <property type="match status" value="1"/>
</dbReference>
<dbReference type="SFLD" id="SFLDG01150">
    <property type="entry name" value="Main.1:_Beta-like"/>
    <property type="match status" value="1"/>
</dbReference>
<dbReference type="PANTHER" id="PTHR44051">
    <property type="entry name" value="GLUTATHIONE S-TRANSFERASE-RELATED"/>
    <property type="match status" value="1"/>
</dbReference>
<dbReference type="SFLD" id="SFLDS00019">
    <property type="entry name" value="Glutathione_Transferase_(cytos"/>
    <property type="match status" value="1"/>
</dbReference>
<dbReference type="Pfam" id="PF13409">
    <property type="entry name" value="GST_N_2"/>
    <property type="match status" value="1"/>
</dbReference>
<evidence type="ECO:0000259" key="1">
    <source>
        <dbReference type="PROSITE" id="PS50404"/>
    </source>
</evidence>
<dbReference type="PROSITE" id="PS50405">
    <property type="entry name" value="GST_CTER"/>
    <property type="match status" value="1"/>
</dbReference>
<dbReference type="SFLD" id="SFLDG01151">
    <property type="entry name" value="Main.2:_Nu-like"/>
    <property type="match status" value="1"/>
</dbReference>
<dbReference type="InterPro" id="IPR004046">
    <property type="entry name" value="GST_C"/>
</dbReference>